<dbReference type="RefSeq" id="WP_212327179.1">
    <property type="nucleotide sequence ID" value="NZ_AP024463.1"/>
</dbReference>
<dbReference type="InterPro" id="IPR007139">
    <property type="entry name" value="DUF349"/>
</dbReference>
<accession>A0ABX7Y9K6</accession>
<protein>
    <submittedName>
        <fullName evidence="2">DUF349 domain-containing protein</fullName>
    </submittedName>
</protein>
<dbReference type="EMBL" id="CP072384">
    <property type="protein sequence ID" value="QUC09491.1"/>
    <property type="molecule type" value="Genomic_DNA"/>
</dbReference>
<feature type="coiled-coil region" evidence="1">
    <location>
        <begin position="325"/>
        <end position="382"/>
    </location>
</feature>
<keyword evidence="1" id="KW-0175">Coiled coil</keyword>
<evidence type="ECO:0000313" key="2">
    <source>
        <dbReference type="EMBL" id="QUC09491.1"/>
    </source>
</evidence>
<dbReference type="Pfam" id="PF03993">
    <property type="entry name" value="DUF349"/>
    <property type="match status" value="3"/>
</dbReference>
<evidence type="ECO:0000256" key="1">
    <source>
        <dbReference type="SAM" id="Coils"/>
    </source>
</evidence>
<proteinExistence type="predicted"/>
<dbReference type="Proteomes" id="UP000678513">
    <property type="component" value="Chromosome"/>
</dbReference>
<sequence length="415" mass="46843">MSEQQAPAEFGRVDPDGTVYVRIGDTERSVGQVPDSTPEEALAFYTRRYENLAAEVTLLVSRVETQAMSPEEARKAIATARTNVSEANAVGDLAALTARLDTLEELLPAQIEARKAARAEQNANTIAAKQTMVDEAETLAAGNDWRHGVDRFRELLEEWKTLPRIDRTTDNELWHRFSSARTQYTRRRKAHFAELNARRDEAKRVKEQIIAEAIPLAESTDWGPTAGAFRELMTRWKAAGSARRADDEALWSQFHALQDQFFNARSAAQHALDGEQAENLNKKVALLGQAERDLDGVTDVELAKTTLREFLAKFSEIGHVPRGAMRDLDSRVRKLSDHVGELEAERWRRTDPEARRRAEDTVALFQSQVDKLTRDLQDAEAKGDARKAKDARKSLETYTSWLNQAQETLQEFRDA</sequence>
<gene>
    <name evidence="2" type="ORF">J5A65_07230</name>
</gene>
<keyword evidence="3" id="KW-1185">Reference proteome</keyword>
<organism evidence="2 3">
    <name type="scientific">Arachnia rubra</name>
    <dbReference type="NCBI Taxonomy" id="1547448"/>
    <lineage>
        <taxon>Bacteria</taxon>
        <taxon>Bacillati</taxon>
        <taxon>Actinomycetota</taxon>
        <taxon>Actinomycetes</taxon>
        <taxon>Propionibacteriales</taxon>
        <taxon>Propionibacteriaceae</taxon>
        <taxon>Arachnia</taxon>
    </lineage>
</organism>
<name>A0ABX7Y9K6_9ACTN</name>
<evidence type="ECO:0000313" key="3">
    <source>
        <dbReference type="Proteomes" id="UP000678513"/>
    </source>
</evidence>
<reference evidence="2 3" key="1">
    <citation type="submission" date="2021-03" db="EMBL/GenBank/DDBJ databases">
        <title>Human Oral Microbial Genomes.</title>
        <authorList>
            <person name="Johnston C.D."/>
            <person name="Chen T."/>
            <person name="Dewhirst F.E."/>
        </authorList>
    </citation>
    <scope>NUCLEOTIDE SEQUENCE [LARGE SCALE GENOMIC DNA]</scope>
    <source>
        <strain evidence="2 3">DSMZ 100122</strain>
    </source>
</reference>